<evidence type="ECO:0000313" key="2">
    <source>
        <dbReference type="Proteomes" id="UP000054166"/>
    </source>
</evidence>
<keyword evidence="2" id="KW-1185">Reference proteome</keyword>
<dbReference type="STRING" id="765440.A0A0C3G1I7"/>
<dbReference type="OrthoDB" id="3830579at2759"/>
<dbReference type="InParanoid" id="A0A0C3G1I7"/>
<gene>
    <name evidence="1" type="ORF">PILCRDRAFT_816887</name>
</gene>
<reference evidence="1 2" key="1">
    <citation type="submission" date="2014-04" db="EMBL/GenBank/DDBJ databases">
        <authorList>
            <consortium name="DOE Joint Genome Institute"/>
            <person name="Kuo A."/>
            <person name="Tarkka M."/>
            <person name="Buscot F."/>
            <person name="Kohler A."/>
            <person name="Nagy L.G."/>
            <person name="Floudas D."/>
            <person name="Copeland A."/>
            <person name="Barry K.W."/>
            <person name="Cichocki N."/>
            <person name="Veneault-Fourrey C."/>
            <person name="LaButti K."/>
            <person name="Lindquist E.A."/>
            <person name="Lipzen A."/>
            <person name="Lundell T."/>
            <person name="Morin E."/>
            <person name="Murat C."/>
            <person name="Sun H."/>
            <person name="Tunlid A."/>
            <person name="Henrissat B."/>
            <person name="Grigoriev I.V."/>
            <person name="Hibbett D.S."/>
            <person name="Martin F."/>
            <person name="Nordberg H.P."/>
            <person name="Cantor M.N."/>
            <person name="Hua S.X."/>
        </authorList>
    </citation>
    <scope>NUCLEOTIDE SEQUENCE [LARGE SCALE GENOMIC DNA]</scope>
    <source>
        <strain evidence="1 2">F 1598</strain>
    </source>
</reference>
<organism evidence="1 2">
    <name type="scientific">Piloderma croceum (strain F 1598)</name>
    <dbReference type="NCBI Taxonomy" id="765440"/>
    <lineage>
        <taxon>Eukaryota</taxon>
        <taxon>Fungi</taxon>
        <taxon>Dikarya</taxon>
        <taxon>Basidiomycota</taxon>
        <taxon>Agaricomycotina</taxon>
        <taxon>Agaricomycetes</taxon>
        <taxon>Agaricomycetidae</taxon>
        <taxon>Atheliales</taxon>
        <taxon>Atheliaceae</taxon>
        <taxon>Piloderma</taxon>
    </lineage>
</organism>
<reference evidence="2" key="2">
    <citation type="submission" date="2015-01" db="EMBL/GenBank/DDBJ databases">
        <title>Evolutionary Origins and Diversification of the Mycorrhizal Mutualists.</title>
        <authorList>
            <consortium name="DOE Joint Genome Institute"/>
            <consortium name="Mycorrhizal Genomics Consortium"/>
            <person name="Kohler A."/>
            <person name="Kuo A."/>
            <person name="Nagy L.G."/>
            <person name="Floudas D."/>
            <person name="Copeland A."/>
            <person name="Barry K.W."/>
            <person name="Cichocki N."/>
            <person name="Veneault-Fourrey C."/>
            <person name="LaButti K."/>
            <person name="Lindquist E.A."/>
            <person name="Lipzen A."/>
            <person name="Lundell T."/>
            <person name="Morin E."/>
            <person name="Murat C."/>
            <person name="Riley R."/>
            <person name="Ohm R."/>
            <person name="Sun H."/>
            <person name="Tunlid A."/>
            <person name="Henrissat B."/>
            <person name="Grigoriev I.V."/>
            <person name="Hibbett D.S."/>
            <person name="Martin F."/>
        </authorList>
    </citation>
    <scope>NUCLEOTIDE SEQUENCE [LARGE SCALE GENOMIC DNA]</scope>
    <source>
        <strain evidence="2">F 1598</strain>
    </source>
</reference>
<dbReference type="EMBL" id="KN832984">
    <property type="protein sequence ID" value="KIM85684.1"/>
    <property type="molecule type" value="Genomic_DNA"/>
</dbReference>
<name>A0A0C3G1I7_PILCF</name>
<proteinExistence type="predicted"/>
<dbReference type="AlphaFoldDB" id="A0A0C3G1I7"/>
<sequence>MSSITQIISFVAKSTVDFEYLSNAAKAGTKGLQRQFLGIGLEPNARAWLLEWDAETKSGIVDFEKILEPVTSEPIKNVHVAFSESLAPSLAAPVTEILFSKMKPEQDLVAFGKIASVSLQDTIIQPGSLGTSWGYTSEIPKSVVLVVGWENVEAHKNFAKTEFFRISCMPYLEGVTESSVSYYKFQ</sequence>
<dbReference type="Gene3D" id="3.30.70.100">
    <property type="match status" value="1"/>
</dbReference>
<dbReference type="HOGENOM" id="CLU_1454930_0_0_1"/>
<dbReference type="Proteomes" id="UP000054166">
    <property type="component" value="Unassembled WGS sequence"/>
</dbReference>
<accession>A0A0C3G1I7</accession>
<protein>
    <recommendedName>
        <fullName evidence="3">ABM domain-containing protein</fullName>
    </recommendedName>
</protein>
<evidence type="ECO:0000313" key="1">
    <source>
        <dbReference type="EMBL" id="KIM85684.1"/>
    </source>
</evidence>
<evidence type="ECO:0008006" key="3">
    <source>
        <dbReference type="Google" id="ProtNLM"/>
    </source>
</evidence>